<dbReference type="InterPro" id="IPR036412">
    <property type="entry name" value="HAD-like_sf"/>
</dbReference>
<dbReference type="AlphaFoldDB" id="A0A1G7NSV6"/>
<dbReference type="GO" id="GO:0043682">
    <property type="term" value="F:P-type divalent copper transporter activity"/>
    <property type="evidence" value="ECO:0007669"/>
    <property type="project" value="TreeGrafter"/>
</dbReference>
<dbReference type="STRING" id="1391627.SAMN05216464_12929"/>
<keyword evidence="7" id="KW-1185">Reference proteome</keyword>
<dbReference type="PANTHER" id="PTHR43520:SF8">
    <property type="entry name" value="P-TYPE CU(+) TRANSPORTER"/>
    <property type="match status" value="1"/>
</dbReference>
<sequence>MPLRARPSYSHVGDGRRWQRRGAGIMIKAAEALERMDRVNILITDKTGTLTEGKPAVEVWELMRQGIGVVMLTGDNEYTAAAVAR</sequence>
<accession>A0A1G7NSV6</accession>
<keyword evidence="2" id="KW-0812">Transmembrane</keyword>
<keyword evidence="3" id="KW-1278">Translocase</keyword>
<dbReference type="GO" id="GO:0055070">
    <property type="term" value="P:copper ion homeostasis"/>
    <property type="evidence" value="ECO:0007669"/>
    <property type="project" value="TreeGrafter"/>
</dbReference>
<organism evidence="6 7">
    <name type="scientific">Mucilaginibacter pineti</name>
    <dbReference type="NCBI Taxonomy" id="1391627"/>
    <lineage>
        <taxon>Bacteria</taxon>
        <taxon>Pseudomonadati</taxon>
        <taxon>Bacteroidota</taxon>
        <taxon>Sphingobacteriia</taxon>
        <taxon>Sphingobacteriales</taxon>
        <taxon>Sphingobacteriaceae</taxon>
        <taxon>Mucilaginibacter</taxon>
    </lineage>
</organism>
<keyword evidence="5" id="KW-0472">Membrane</keyword>
<evidence type="ECO:0000313" key="7">
    <source>
        <dbReference type="Proteomes" id="UP000199072"/>
    </source>
</evidence>
<name>A0A1G7NSV6_9SPHI</name>
<evidence type="ECO:0000313" key="6">
    <source>
        <dbReference type="EMBL" id="SDF77066.1"/>
    </source>
</evidence>
<dbReference type="PANTHER" id="PTHR43520">
    <property type="entry name" value="ATP7, ISOFORM B"/>
    <property type="match status" value="1"/>
</dbReference>
<dbReference type="GO" id="GO:0005507">
    <property type="term" value="F:copper ion binding"/>
    <property type="evidence" value="ECO:0007669"/>
    <property type="project" value="TreeGrafter"/>
</dbReference>
<protein>
    <submittedName>
        <fullName evidence="6">ATPase, P-type (Transporting), HAD superfamily, subfamily IC</fullName>
    </submittedName>
</protein>
<proteinExistence type="predicted"/>
<dbReference type="PROSITE" id="PS00154">
    <property type="entry name" value="ATPASE_E1_E2"/>
    <property type="match status" value="1"/>
</dbReference>
<gene>
    <name evidence="6" type="ORF">SAMN05216464_12929</name>
</gene>
<dbReference type="Gene3D" id="3.40.50.1000">
    <property type="entry name" value="HAD superfamily/HAD-like"/>
    <property type="match status" value="1"/>
</dbReference>
<keyword evidence="4" id="KW-1133">Transmembrane helix</keyword>
<reference evidence="6 7" key="1">
    <citation type="submission" date="2016-10" db="EMBL/GenBank/DDBJ databases">
        <authorList>
            <person name="de Groot N.N."/>
        </authorList>
    </citation>
    <scope>NUCLEOTIDE SEQUENCE [LARGE SCALE GENOMIC DNA]</scope>
    <source>
        <strain evidence="6 7">47C3B</strain>
    </source>
</reference>
<evidence type="ECO:0000256" key="2">
    <source>
        <dbReference type="ARBA" id="ARBA00022692"/>
    </source>
</evidence>
<evidence type="ECO:0000256" key="4">
    <source>
        <dbReference type="ARBA" id="ARBA00022989"/>
    </source>
</evidence>
<dbReference type="GO" id="GO:0016020">
    <property type="term" value="C:membrane"/>
    <property type="evidence" value="ECO:0007669"/>
    <property type="project" value="UniProtKB-SubCell"/>
</dbReference>
<evidence type="ECO:0000256" key="3">
    <source>
        <dbReference type="ARBA" id="ARBA00022967"/>
    </source>
</evidence>
<dbReference type="SUPFAM" id="SSF56784">
    <property type="entry name" value="HAD-like"/>
    <property type="match status" value="1"/>
</dbReference>
<evidence type="ECO:0000256" key="1">
    <source>
        <dbReference type="ARBA" id="ARBA00004370"/>
    </source>
</evidence>
<dbReference type="InterPro" id="IPR018303">
    <property type="entry name" value="ATPase_P-typ_P_site"/>
</dbReference>
<evidence type="ECO:0000256" key="5">
    <source>
        <dbReference type="ARBA" id="ARBA00023136"/>
    </source>
</evidence>
<dbReference type="InterPro" id="IPR023214">
    <property type="entry name" value="HAD_sf"/>
</dbReference>
<dbReference type="Proteomes" id="UP000199072">
    <property type="component" value="Unassembled WGS sequence"/>
</dbReference>
<dbReference type="EMBL" id="FNAI01000029">
    <property type="protein sequence ID" value="SDF77066.1"/>
    <property type="molecule type" value="Genomic_DNA"/>
</dbReference>
<comment type="subcellular location">
    <subcellularLocation>
        <location evidence="1">Membrane</location>
    </subcellularLocation>
</comment>